<dbReference type="EMBL" id="JAKOGI010000613">
    <property type="protein sequence ID" value="KAJ8432335.1"/>
    <property type="molecule type" value="Genomic_DNA"/>
</dbReference>
<keyword evidence="6 8" id="KW-0472">Membrane</keyword>
<dbReference type="Pfam" id="PF23270">
    <property type="entry name" value="HAD_RAM2_N"/>
    <property type="match status" value="1"/>
</dbReference>
<evidence type="ECO:0000313" key="10">
    <source>
        <dbReference type="EMBL" id="KAJ8432335.1"/>
    </source>
</evidence>
<evidence type="ECO:0000256" key="2">
    <source>
        <dbReference type="ARBA" id="ARBA00007937"/>
    </source>
</evidence>
<evidence type="ECO:0000259" key="9">
    <source>
        <dbReference type="SMART" id="SM00563"/>
    </source>
</evidence>
<dbReference type="GO" id="GO:0016020">
    <property type="term" value="C:membrane"/>
    <property type="evidence" value="ECO:0007669"/>
    <property type="project" value="UniProtKB-SubCell"/>
</dbReference>
<comment type="caution">
    <text evidence="10">The sequence shown here is derived from an EMBL/GenBank/DDBJ whole genome shotgun (WGS) entry which is preliminary data.</text>
</comment>
<evidence type="ECO:0000256" key="6">
    <source>
        <dbReference type="ARBA" id="ARBA00023136"/>
    </source>
</evidence>
<evidence type="ECO:0000256" key="8">
    <source>
        <dbReference type="SAM" id="Phobius"/>
    </source>
</evidence>
<evidence type="ECO:0000256" key="3">
    <source>
        <dbReference type="ARBA" id="ARBA00022679"/>
    </source>
</evidence>
<feature type="domain" description="Phospholipid/glycerol acyltransferase" evidence="9">
    <location>
        <begin position="364"/>
        <end position="465"/>
    </location>
</feature>
<dbReference type="SMART" id="SM00563">
    <property type="entry name" value="PlsC"/>
    <property type="match status" value="1"/>
</dbReference>
<dbReference type="PANTHER" id="PTHR15486:SF0">
    <property type="entry name" value="GLYCEROL-3-PHOSPHATE ACYLTRANSFERASE 1"/>
    <property type="match status" value="1"/>
</dbReference>
<feature type="transmembrane region" description="Helical" evidence="8">
    <location>
        <begin position="321"/>
        <end position="339"/>
    </location>
</feature>
<dbReference type="PANTHER" id="PTHR15486">
    <property type="entry name" value="ANCIENT UBIQUITOUS PROTEIN"/>
    <property type="match status" value="1"/>
</dbReference>
<evidence type="ECO:0000256" key="7">
    <source>
        <dbReference type="ARBA" id="ARBA00023315"/>
    </source>
</evidence>
<name>A0A9Q1JWF4_9CARY</name>
<dbReference type="Pfam" id="PF01553">
    <property type="entry name" value="Acyltransferase"/>
    <property type="match status" value="1"/>
</dbReference>
<feature type="transmembrane region" description="Helical" evidence="8">
    <location>
        <begin position="290"/>
        <end position="315"/>
    </location>
</feature>
<accession>A0A9Q1JWF4</accession>
<comment type="subcellular location">
    <subcellularLocation>
        <location evidence="1">Membrane</location>
        <topology evidence="1">Multi-pass membrane protein</topology>
    </subcellularLocation>
</comment>
<keyword evidence="4 8" id="KW-0812">Transmembrane</keyword>
<proteinExistence type="inferred from homology"/>
<evidence type="ECO:0000313" key="11">
    <source>
        <dbReference type="Proteomes" id="UP001153076"/>
    </source>
</evidence>
<dbReference type="AlphaFoldDB" id="A0A9Q1JWF4"/>
<keyword evidence="11" id="KW-1185">Reference proteome</keyword>
<evidence type="ECO:0000256" key="5">
    <source>
        <dbReference type="ARBA" id="ARBA00022989"/>
    </source>
</evidence>
<dbReference type="InterPro" id="IPR002123">
    <property type="entry name" value="Plipid/glycerol_acylTrfase"/>
</dbReference>
<dbReference type="GO" id="GO:0016791">
    <property type="term" value="F:phosphatase activity"/>
    <property type="evidence" value="ECO:0007669"/>
    <property type="project" value="TreeGrafter"/>
</dbReference>
<dbReference type="GO" id="GO:0090447">
    <property type="term" value="F:glycerol-3-phosphate 2-O-acyltransferase activity"/>
    <property type="evidence" value="ECO:0007669"/>
    <property type="project" value="TreeGrafter"/>
</dbReference>
<gene>
    <name evidence="10" type="ORF">Cgig2_020684</name>
</gene>
<evidence type="ECO:0000256" key="1">
    <source>
        <dbReference type="ARBA" id="ARBA00004141"/>
    </source>
</evidence>
<sequence length="556" mass="62503">MVFPAVLSRLAEWLIYQLLGNSCYKLAIKMRNYGFHFSESPFLKLPFFASQIFSSPSFPNLPKNPDLLPPNLRTFVFDLNGTLLRSSYDFFPYFMLVAFEGGSIIRAFLLLLTCPILWVLDNEAKLKVMIFITFCGLRLKDLACVQRTVLPKFFLEKINLSVYQVVVRARAKVVFTSVPRVMVEGFLKEYLKVDQVVGSELQTFGSYFTGLLDGPGLLSKHKALKEYFGDESPDVGIGNSTHLDNLFLSSCKEAYVVNQQEDDKNDTNGTSFKLPRDKQPKPLIFHDGRLAFLPTPTASLSMFIWLPLGILLAIFRLFVGIVLPYKLAILLGTFSGVMLRTKGMTIQNSPNQLYFRAPYSHKGVLYVCTHRTLLDPVILGLCLRKPLTAVTYSLSRMSEIIAPLRTVRLTRDRRKDAETMARLLSEGDLVVCPEGTTCREPYLLRFSSLFAELADEIVPVAINTKVGIFYGTTASGLKWLDPIFFLMNPKPCYYLHLLGKSPKEETCGGGRSSIEVANLLQRQLADALGFECTNLTRKDKYLMLAGNDGRVGPRSS</sequence>
<keyword evidence="7" id="KW-0012">Acyltransferase</keyword>
<comment type="similarity">
    <text evidence="2">Belongs to the GPAT/DAPAT family.</text>
</comment>
<dbReference type="InterPro" id="IPR056462">
    <property type="entry name" value="HAD_RAM2/GPAT1-8"/>
</dbReference>
<keyword evidence="3" id="KW-0808">Transferase</keyword>
<evidence type="ECO:0000256" key="4">
    <source>
        <dbReference type="ARBA" id="ARBA00022692"/>
    </source>
</evidence>
<dbReference type="Proteomes" id="UP001153076">
    <property type="component" value="Unassembled WGS sequence"/>
</dbReference>
<dbReference type="SUPFAM" id="SSF69593">
    <property type="entry name" value="Glycerol-3-phosphate (1)-acyltransferase"/>
    <property type="match status" value="1"/>
</dbReference>
<dbReference type="OrthoDB" id="1854593at2759"/>
<dbReference type="GO" id="GO:0010143">
    <property type="term" value="P:cutin biosynthetic process"/>
    <property type="evidence" value="ECO:0007669"/>
    <property type="project" value="TreeGrafter"/>
</dbReference>
<reference evidence="10" key="1">
    <citation type="submission" date="2022-04" db="EMBL/GenBank/DDBJ databases">
        <title>Carnegiea gigantea Genome sequencing and assembly v2.</title>
        <authorList>
            <person name="Copetti D."/>
            <person name="Sanderson M.J."/>
            <person name="Burquez A."/>
            <person name="Wojciechowski M.F."/>
        </authorList>
    </citation>
    <scope>NUCLEOTIDE SEQUENCE</scope>
    <source>
        <strain evidence="10">SGP5-SGP5p</strain>
        <tissue evidence="10">Aerial part</tissue>
    </source>
</reference>
<keyword evidence="5 8" id="KW-1133">Transmembrane helix</keyword>
<protein>
    <recommendedName>
        <fullName evidence="9">Phospholipid/glycerol acyltransferase domain-containing protein</fullName>
    </recommendedName>
</protein>
<organism evidence="10 11">
    <name type="scientific">Carnegiea gigantea</name>
    <dbReference type="NCBI Taxonomy" id="171969"/>
    <lineage>
        <taxon>Eukaryota</taxon>
        <taxon>Viridiplantae</taxon>
        <taxon>Streptophyta</taxon>
        <taxon>Embryophyta</taxon>
        <taxon>Tracheophyta</taxon>
        <taxon>Spermatophyta</taxon>
        <taxon>Magnoliopsida</taxon>
        <taxon>eudicotyledons</taxon>
        <taxon>Gunneridae</taxon>
        <taxon>Pentapetalae</taxon>
        <taxon>Caryophyllales</taxon>
        <taxon>Cactineae</taxon>
        <taxon>Cactaceae</taxon>
        <taxon>Cactoideae</taxon>
        <taxon>Echinocereeae</taxon>
        <taxon>Carnegiea</taxon>
    </lineage>
</organism>
<dbReference type="CDD" id="cd06551">
    <property type="entry name" value="LPLAT"/>
    <property type="match status" value="1"/>
</dbReference>